<dbReference type="Pfam" id="PF03154">
    <property type="entry name" value="Atrophin-1"/>
    <property type="match status" value="1"/>
</dbReference>
<dbReference type="InterPro" id="IPR002951">
    <property type="entry name" value="Atrophin-like"/>
</dbReference>
<evidence type="ECO:0000313" key="8">
    <source>
        <dbReference type="EMBL" id="SBS14590.1"/>
    </source>
</evidence>
<dbReference type="PANTHER" id="PTHR31915">
    <property type="entry name" value="SKICH DOMAIN-CONTAINING PROTEIN"/>
    <property type="match status" value="1"/>
</dbReference>
<proteinExistence type="predicted"/>
<dbReference type="GO" id="GO:0008270">
    <property type="term" value="F:zinc ion binding"/>
    <property type="evidence" value="ECO:0007669"/>
    <property type="project" value="UniProtKB-KW"/>
</dbReference>
<dbReference type="Gene3D" id="2.60.40.2840">
    <property type="match status" value="1"/>
</dbReference>
<dbReference type="Pfam" id="PF17751">
    <property type="entry name" value="SKICH"/>
    <property type="match status" value="1"/>
</dbReference>
<evidence type="ECO:0000256" key="5">
    <source>
        <dbReference type="SAM" id="MobiDB-lite"/>
    </source>
</evidence>
<evidence type="ECO:0000259" key="7">
    <source>
        <dbReference type="Pfam" id="PF17751"/>
    </source>
</evidence>
<gene>
    <name evidence="8" type="primary">TAX1BP1A</name>
</gene>
<evidence type="ECO:0000259" key="6">
    <source>
        <dbReference type="Pfam" id="PF07888"/>
    </source>
</evidence>
<dbReference type="EMBL" id="HAEI01012122">
    <property type="protein sequence ID" value="SBS14590.1"/>
    <property type="molecule type" value="Transcribed_RNA"/>
</dbReference>
<feature type="domain" description="SKICH" evidence="7">
    <location>
        <begin position="26"/>
        <end position="129"/>
    </location>
</feature>
<evidence type="ECO:0000256" key="4">
    <source>
        <dbReference type="SAM" id="Coils"/>
    </source>
</evidence>
<evidence type="ECO:0000256" key="1">
    <source>
        <dbReference type="ARBA" id="ARBA00022771"/>
    </source>
</evidence>
<dbReference type="PANTHER" id="PTHR31915:SF7">
    <property type="entry name" value="TAX1-BINDING PROTEIN 1 HOMOLOG A"/>
    <property type="match status" value="1"/>
</dbReference>
<name>A0A1A8S8C5_9TELE</name>
<dbReference type="InterPro" id="IPR041611">
    <property type="entry name" value="SKICH"/>
</dbReference>
<feature type="region of interest" description="Disordered" evidence="5">
    <location>
        <begin position="495"/>
        <end position="579"/>
    </location>
</feature>
<evidence type="ECO:0000256" key="3">
    <source>
        <dbReference type="ARBA" id="ARBA00054517"/>
    </source>
</evidence>
<feature type="domain" description="Calcium binding and coiled-coil" evidence="6">
    <location>
        <begin position="134"/>
        <end position="431"/>
    </location>
</feature>
<keyword evidence="1" id="KW-0479">Metal-binding</keyword>
<organism evidence="8">
    <name type="scientific">Nothobranchius rachovii</name>
    <name type="common">bluefin notho</name>
    <dbReference type="NCBI Taxonomy" id="451742"/>
    <lineage>
        <taxon>Eukaryota</taxon>
        <taxon>Metazoa</taxon>
        <taxon>Chordata</taxon>
        <taxon>Craniata</taxon>
        <taxon>Vertebrata</taxon>
        <taxon>Euteleostomi</taxon>
        <taxon>Actinopterygii</taxon>
        <taxon>Neopterygii</taxon>
        <taxon>Teleostei</taxon>
        <taxon>Neoteleostei</taxon>
        <taxon>Acanthomorphata</taxon>
        <taxon>Ovalentaria</taxon>
        <taxon>Atherinomorphae</taxon>
        <taxon>Cyprinodontiformes</taxon>
        <taxon>Nothobranchiidae</taxon>
        <taxon>Nothobranchius</taxon>
    </lineage>
</organism>
<dbReference type="InterPro" id="IPR012852">
    <property type="entry name" value="CALCOCO1-like"/>
</dbReference>
<dbReference type="Pfam" id="PF07888">
    <property type="entry name" value="CALCOCO1"/>
    <property type="match status" value="1"/>
</dbReference>
<sequence length="729" mass="82928">MSSFQVVDSSPGSSVSIMETSNFAHVIFQDVGKSFLPQAPLECRYTLTPYITPHPKDWVGIFKVGWSTARDYYTFLWSPMPESYEPGTTVHRTVVFQGYYVPKSDGEFYQFCYVTHTGDIRGASTPFQFRSATPTEELLTVAEDDSSSDILVVTTKTGLLERVEEAQQERRELLKAMRLLQEEKQRLQEEQKQLVREREQERETCCLLRTHNQELLRSSQGLSEEREDTRRKLTEAKDRIRQLEEDLLGVTQRGLQKETELDCLRDRLKKLTVERDGLESQLKSEKDERDLYKAHLRSTELENTKLSAELQMLKAVELNREVTIAQFQEELDRLRVCKAQRDGLEKELMVHKADKAELGRVHEQLRQTEEQLQASRQQACLLASELRDSTSTRDHTMSELYHARVEADKLRVSLADAQAECRRMESQLDRMRSTSHKEVGVATGGEVAPSVVAVSEAEAELQREVEELKLRLHMAAEHYKEKYRECQRLRRQVAKLNTADSQADSKRSVSTETTQEPPASVPESPTKVLPEAAVASVPPTSADAYASTEVQERQEGSSKAGSETKTRKKEEKENLPEESLRMASWVEHSHIHSHLHLHQQDTAAGGVHPLMDPLASGSPLARLPYPGATLGTPILTHPLTDSEVLRQQLFGEEKAPRPCAPFRDLPQPSSLTGPMSAAHQLQAMQQAQSAELQIQRLALEQQWIHHHHHHSLTQDEYYSHLKKEGDKTL</sequence>
<feature type="compositionally biased region" description="Basic and acidic residues" evidence="5">
    <location>
        <begin position="550"/>
        <end position="579"/>
    </location>
</feature>
<reference evidence="8" key="1">
    <citation type="submission" date="2016-05" db="EMBL/GenBank/DDBJ databases">
        <authorList>
            <person name="Lavstsen T."/>
            <person name="Jespersen J.S."/>
        </authorList>
    </citation>
    <scope>NUCLEOTIDE SEQUENCE</scope>
    <source>
        <tissue evidence="8">Brain</tissue>
    </source>
</reference>
<reference evidence="8" key="2">
    <citation type="submission" date="2016-06" db="EMBL/GenBank/DDBJ databases">
        <title>The genome of a short-lived fish provides insights into sex chromosome evolution and the genetic control of aging.</title>
        <authorList>
            <person name="Reichwald K."/>
            <person name="Felder M."/>
            <person name="Petzold A."/>
            <person name="Koch P."/>
            <person name="Groth M."/>
            <person name="Platzer M."/>
        </authorList>
    </citation>
    <scope>NUCLEOTIDE SEQUENCE</scope>
    <source>
        <tissue evidence="8">Brain</tissue>
    </source>
</reference>
<keyword evidence="1" id="KW-0863">Zinc-finger</keyword>
<feature type="coiled-coil region" evidence="4">
    <location>
        <begin position="156"/>
        <end position="316"/>
    </location>
</feature>
<comment type="function">
    <text evidence="3">May have anti-apoptotic activity.</text>
</comment>
<dbReference type="InterPro" id="IPR051002">
    <property type="entry name" value="UBA_autophagy_assoc_protein"/>
</dbReference>
<keyword evidence="2 4" id="KW-0175">Coiled coil</keyword>
<keyword evidence="1" id="KW-0862">Zinc</keyword>
<dbReference type="FunFam" id="2.60.40.2840:FF:000002">
    <property type="entry name" value="Tax1-binding protein 1 isoform 2"/>
    <property type="match status" value="1"/>
</dbReference>
<protein>
    <submittedName>
        <fullName evidence="8">Tax1 (Human T-cell leukemia virus type I) binding protein 1a</fullName>
    </submittedName>
</protein>
<dbReference type="AlphaFoldDB" id="A0A1A8S8C5"/>
<accession>A0A1A8S8C5</accession>
<evidence type="ECO:0000256" key="2">
    <source>
        <dbReference type="ARBA" id="ARBA00023054"/>
    </source>
</evidence>